<evidence type="ECO:0000256" key="1">
    <source>
        <dbReference type="SAM" id="MobiDB-lite"/>
    </source>
</evidence>
<evidence type="ECO:0000313" key="3">
    <source>
        <dbReference type="Proteomes" id="UP000324222"/>
    </source>
</evidence>
<proteinExistence type="predicted"/>
<comment type="caution">
    <text evidence="2">The sequence shown here is derived from an EMBL/GenBank/DDBJ whole genome shotgun (WGS) entry which is preliminary data.</text>
</comment>
<protein>
    <submittedName>
        <fullName evidence="2">Uncharacterized protein</fullName>
    </submittedName>
</protein>
<evidence type="ECO:0000313" key="2">
    <source>
        <dbReference type="EMBL" id="MPC21322.1"/>
    </source>
</evidence>
<dbReference type="Proteomes" id="UP000324222">
    <property type="component" value="Unassembled WGS sequence"/>
</dbReference>
<sequence>MMVVVVVWLCGEANVRRMEAVNEFLERRGSPCPEPLESPSREGPASTEGVKGSQDRRADWAPEDCVCP</sequence>
<feature type="region of interest" description="Disordered" evidence="1">
    <location>
        <begin position="27"/>
        <end position="68"/>
    </location>
</feature>
<keyword evidence="3" id="KW-1185">Reference proteome</keyword>
<organism evidence="2 3">
    <name type="scientific">Portunus trituberculatus</name>
    <name type="common">Swimming crab</name>
    <name type="synonym">Neptunus trituberculatus</name>
    <dbReference type="NCBI Taxonomy" id="210409"/>
    <lineage>
        <taxon>Eukaryota</taxon>
        <taxon>Metazoa</taxon>
        <taxon>Ecdysozoa</taxon>
        <taxon>Arthropoda</taxon>
        <taxon>Crustacea</taxon>
        <taxon>Multicrustacea</taxon>
        <taxon>Malacostraca</taxon>
        <taxon>Eumalacostraca</taxon>
        <taxon>Eucarida</taxon>
        <taxon>Decapoda</taxon>
        <taxon>Pleocyemata</taxon>
        <taxon>Brachyura</taxon>
        <taxon>Eubrachyura</taxon>
        <taxon>Portunoidea</taxon>
        <taxon>Portunidae</taxon>
        <taxon>Portuninae</taxon>
        <taxon>Portunus</taxon>
    </lineage>
</organism>
<dbReference type="EMBL" id="VSRR010000965">
    <property type="protein sequence ID" value="MPC21322.1"/>
    <property type="molecule type" value="Genomic_DNA"/>
</dbReference>
<reference evidence="2 3" key="1">
    <citation type="submission" date="2019-05" db="EMBL/GenBank/DDBJ databases">
        <title>Another draft genome of Portunus trituberculatus and its Hox gene families provides insights of decapod evolution.</title>
        <authorList>
            <person name="Jeong J.-H."/>
            <person name="Song I."/>
            <person name="Kim S."/>
            <person name="Choi T."/>
            <person name="Kim D."/>
            <person name="Ryu S."/>
            <person name="Kim W."/>
        </authorList>
    </citation>
    <scope>NUCLEOTIDE SEQUENCE [LARGE SCALE GENOMIC DNA]</scope>
    <source>
        <tissue evidence="2">Muscle</tissue>
    </source>
</reference>
<accession>A0A5B7DIF5</accession>
<gene>
    <name evidence="2" type="ORF">E2C01_014306</name>
</gene>
<dbReference type="AlphaFoldDB" id="A0A5B7DIF5"/>
<name>A0A5B7DIF5_PORTR</name>